<dbReference type="Proteomes" id="UP000487268">
    <property type="component" value="Unassembled WGS sequence"/>
</dbReference>
<dbReference type="AlphaFoldDB" id="A0A7K0BXM8"/>
<comment type="caution">
    <text evidence="2">The sequence shown here is derived from an EMBL/GenBank/DDBJ whole genome shotgun (WGS) entry which is preliminary data.</text>
</comment>
<reference evidence="2 3" key="1">
    <citation type="submission" date="2019-10" db="EMBL/GenBank/DDBJ databases">
        <title>Actinomadura rubteroloni sp. nov. and Actinomadura macrotermitis sp. nov., isolated from the gut of fungus growing-termite Macrotermes natalensis.</title>
        <authorList>
            <person name="Benndorf R."/>
            <person name="Martin K."/>
            <person name="Kuefner M."/>
            <person name="De Beer W."/>
            <person name="Kaster A.-K."/>
            <person name="Vollmers J."/>
            <person name="Poulsen M."/>
            <person name="Beemelmanns C."/>
        </authorList>
    </citation>
    <scope>NUCLEOTIDE SEQUENCE [LARGE SCALE GENOMIC DNA]</scope>
    <source>
        <strain evidence="2 3">RB68</strain>
    </source>
</reference>
<evidence type="ECO:0000313" key="3">
    <source>
        <dbReference type="Proteomes" id="UP000487268"/>
    </source>
</evidence>
<keyword evidence="3" id="KW-1185">Reference proteome</keyword>
<sequence length="64" mass="7025">MIDGIEWRKANNSRTNNECVELSTNVADVTLIRDSRDPHGPRLTLRPVGLAVLVGRIKSGALDL</sequence>
<dbReference type="Pfam" id="PF04149">
    <property type="entry name" value="DUF397"/>
    <property type="match status" value="1"/>
</dbReference>
<evidence type="ECO:0000313" key="2">
    <source>
        <dbReference type="EMBL" id="MQY05602.1"/>
    </source>
</evidence>
<gene>
    <name evidence="2" type="ORF">ACRB68_36790</name>
</gene>
<evidence type="ECO:0000259" key="1">
    <source>
        <dbReference type="Pfam" id="PF04149"/>
    </source>
</evidence>
<protein>
    <recommendedName>
        <fullName evidence="1">DUF397 domain-containing protein</fullName>
    </recommendedName>
</protein>
<feature type="domain" description="DUF397" evidence="1">
    <location>
        <begin position="6"/>
        <end position="58"/>
    </location>
</feature>
<dbReference type="EMBL" id="WEGH01000002">
    <property type="protein sequence ID" value="MQY05602.1"/>
    <property type="molecule type" value="Genomic_DNA"/>
</dbReference>
<proteinExistence type="predicted"/>
<accession>A0A7K0BXM8</accession>
<dbReference type="RefSeq" id="WP_328594384.1">
    <property type="nucleotide sequence ID" value="NZ_WEGH01000002.1"/>
</dbReference>
<organism evidence="2 3">
    <name type="scientific">Actinomadura macrotermitis</name>
    <dbReference type="NCBI Taxonomy" id="2585200"/>
    <lineage>
        <taxon>Bacteria</taxon>
        <taxon>Bacillati</taxon>
        <taxon>Actinomycetota</taxon>
        <taxon>Actinomycetes</taxon>
        <taxon>Streptosporangiales</taxon>
        <taxon>Thermomonosporaceae</taxon>
        <taxon>Actinomadura</taxon>
    </lineage>
</organism>
<name>A0A7K0BXM8_9ACTN</name>
<dbReference type="InterPro" id="IPR007278">
    <property type="entry name" value="DUF397"/>
</dbReference>